<dbReference type="InterPro" id="IPR036390">
    <property type="entry name" value="WH_DNA-bd_sf"/>
</dbReference>
<evidence type="ECO:0000256" key="4">
    <source>
        <dbReference type="ARBA" id="ARBA00023163"/>
    </source>
</evidence>
<accession>A0ABV2CQC7</accession>
<dbReference type="Gene3D" id="3.40.190.290">
    <property type="match status" value="1"/>
</dbReference>
<dbReference type="PANTHER" id="PTHR30346:SF28">
    <property type="entry name" value="HTH-TYPE TRANSCRIPTIONAL REGULATOR CYNR"/>
    <property type="match status" value="1"/>
</dbReference>
<dbReference type="EMBL" id="JBEWLZ010000004">
    <property type="protein sequence ID" value="MET1489972.1"/>
    <property type="molecule type" value="Genomic_DNA"/>
</dbReference>
<dbReference type="SUPFAM" id="SSF53850">
    <property type="entry name" value="Periplasmic binding protein-like II"/>
    <property type="match status" value="1"/>
</dbReference>
<feature type="domain" description="HTH lysR-type" evidence="5">
    <location>
        <begin position="1"/>
        <end position="58"/>
    </location>
</feature>
<organism evidence="6 7">
    <name type="scientific">Uliginosibacterium paludis</name>
    <dbReference type="NCBI Taxonomy" id="1615952"/>
    <lineage>
        <taxon>Bacteria</taxon>
        <taxon>Pseudomonadati</taxon>
        <taxon>Pseudomonadota</taxon>
        <taxon>Betaproteobacteria</taxon>
        <taxon>Rhodocyclales</taxon>
        <taxon>Zoogloeaceae</taxon>
        <taxon>Uliginosibacterium</taxon>
    </lineage>
</organism>
<dbReference type="RefSeq" id="WP_345923345.1">
    <property type="nucleotide sequence ID" value="NZ_JBDIVF010000001.1"/>
</dbReference>
<dbReference type="Gene3D" id="1.10.10.10">
    <property type="entry name" value="Winged helix-like DNA-binding domain superfamily/Winged helix DNA-binding domain"/>
    <property type="match status" value="1"/>
</dbReference>
<dbReference type="SUPFAM" id="SSF46785">
    <property type="entry name" value="Winged helix' DNA-binding domain"/>
    <property type="match status" value="1"/>
</dbReference>
<dbReference type="PANTHER" id="PTHR30346">
    <property type="entry name" value="TRANSCRIPTIONAL DUAL REGULATOR HCAR-RELATED"/>
    <property type="match status" value="1"/>
</dbReference>
<dbReference type="InterPro" id="IPR036388">
    <property type="entry name" value="WH-like_DNA-bd_sf"/>
</dbReference>
<keyword evidence="7" id="KW-1185">Reference proteome</keyword>
<evidence type="ECO:0000256" key="3">
    <source>
        <dbReference type="ARBA" id="ARBA00023125"/>
    </source>
</evidence>
<protein>
    <submittedName>
        <fullName evidence="6">LysR family transcriptional regulator</fullName>
    </submittedName>
</protein>
<dbReference type="PROSITE" id="PS50931">
    <property type="entry name" value="HTH_LYSR"/>
    <property type="match status" value="1"/>
</dbReference>
<evidence type="ECO:0000256" key="2">
    <source>
        <dbReference type="ARBA" id="ARBA00023015"/>
    </source>
</evidence>
<keyword evidence="2" id="KW-0805">Transcription regulation</keyword>
<dbReference type="Pfam" id="PF00126">
    <property type="entry name" value="HTH_1"/>
    <property type="match status" value="1"/>
</dbReference>
<evidence type="ECO:0000313" key="6">
    <source>
        <dbReference type="EMBL" id="MET1489972.1"/>
    </source>
</evidence>
<keyword evidence="4" id="KW-0804">Transcription</keyword>
<dbReference type="Proteomes" id="UP001548590">
    <property type="component" value="Unassembled WGS sequence"/>
</dbReference>
<comment type="caution">
    <text evidence="6">The sequence shown here is derived from an EMBL/GenBank/DDBJ whole genome shotgun (WGS) entry which is preliminary data.</text>
</comment>
<gene>
    <name evidence="6" type="ORF">ABVT11_09050</name>
</gene>
<dbReference type="PRINTS" id="PR00039">
    <property type="entry name" value="HTHLYSR"/>
</dbReference>
<evidence type="ECO:0000313" key="7">
    <source>
        <dbReference type="Proteomes" id="UP001548590"/>
    </source>
</evidence>
<dbReference type="InterPro" id="IPR005119">
    <property type="entry name" value="LysR_subst-bd"/>
</dbReference>
<name>A0ABV2CQC7_9RHOO</name>
<dbReference type="Pfam" id="PF03466">
    <property type="entry name" value="LysR_substrate"/>
    <property type="match status" value="1"/>
</dbReference>
<evidence type="ECO:0000256" key="1">
    <source>
        <dbReference type="ARBA" id="ARBA00009437"/>
    </source>
</evidence>
<dbReference type="InterPro" id="IPR000847">
    <property type="entry name" value="LysR_HTH_N"/>
</dbReference>
<reference evidence="6 7" key="1">
    <citation type="submission" date="2024-07" db="EMBL/GenBank/DDBJ databases">
        <title>Uliginosibacterium paludis KCTC:42655.</title>
        <authorList>
            <person name="Kim M.K."/>
        </authorList>
    </citation>
    <scope>NUCLEOTIDE SEQUENCE [LARGE SCALE GENOMIC DNA]</scope>
    <source>
        <strain evidence="6 7">KCTC 42655</strain>
    </source>
</reference>
<sequence>MDLKRLRYFSTIVEQGSISKAAQLLCIAQPPLSKRLQELEEEVGTSLIIRKGKRLEPTEAGQYLYQRACEILRTVEDTKRKTVEIAHSERRVLRVGVSYLFLRYYQPLIQELYVRNPRAEIAVSVSDSSHLESLLQRGRIDVALMQRPHNPEGFELIDLPPTGLRALISRRLMAQHEARAFRLEEIGHFPLILLKRVEGVGSFESILDHLRKAGVHPQVKMHVSDPSIAIEMLESGIEAVVFLPASEVVASRSDAFFTVDVSPNPLVFSPAAARLSTSAALPEVQDIITDWIRQDRAR</sequence>
<keyword evidence="3" id="KW-0238">DNA-binding</keyword>
<dbReference type="CDD" id="cd05466">
    <property type="entry name" value="PBP2_LTTR_substrate"/>
    <property type="match status" value="1"/>
</dbReference>
<proteinExistence type="inferred from homology"/>
<comment type="similarity">
    <text evidence="1">Belongs to the LysR transcriptional regulatory family.</text>
</comment>
<evidence type="ECO:0000259" key="5">
    <source>
        <dbReference type="PROSITE" id="PS50931"/>
    </source>
</evidence>